<dbReference type="Proteomes" id="UP001596050">
    <property type="component" value="Unassembled WGS sequence"/>
</dbReference>
<keyword evidence="3" id="KW-1185">Reference proteome</keyword>
<feature type="domain" description="YdhG-like" evidence="1">
    <location>
        <begin position="25"/>
        <end position="127"/>
    </location>
</feature>
<gene>
    <name evidence="2" type="ORF">ACFPN5_15075</name>
</gene>
<sequence length="140" mass="15064">MSGNKTLPTDVSVASYLDAVPDAARRADCEVLVEMMRRATGAPPVMWGTGIVGFGSYHYRYDSGREGDSCVLGFAARKGDISLYLMAGFEGQDALLARLGRHKTGKVCLYVRKLVDVELDVLDELLKGSVAAVQARYGSA</sequence>
<evidence type="ECO:0000259" key="1">
    <source>
        <dbReference type="Pfam" id="PF08818"/>
    </source>
</evidence>
<proteinExistence type="predicted"/>
<accession>A0ABW0L8C7</accession>
<name>A0ABW0L8C7_9BURK</name>
<dbReference type="Pfam" id="PF08818">
    <property type="entry name" value="DUF1801"/>
    <property type="match status" value="1"/>
</dbReference>
<dbReference type="InterPro" id="IPR014922">
    <property type="entry name" value="YdhG-like"/>
</dbReference>
<reference evidence="3" key="1">
    <citation type="journal article" date="2019" name="Int. J. Syst. Evol. Microbiol.">
        <title>The Global Catalogue of Microorganisms (GCM) 10K type strain sequencing project: providing services to taxonomists for standard genome sequencing and annotation.</title>
        <authorList>
            <consortium name="The Broad Institute Genomics Platform"/>
            <consortium name="The Broad Institute Genome Sequencing Center for Infectious Disease"/>
            <person name="Wu L."/>
            <person name="Ma J."/>
        </authorList>
    </citation>
    <scope>NUCLEOTIDE SEQUENCE [LARGE SCALE GENOMIC DNA]</scope>
    <source>
        <strain evidence="3">KACC 12649</strain>
    </source>
</reference>
<evidence type="ECO:0000313" key="2">
    <source>
        <dbReference type="EMBL" id="MFC5461132.1"/>
    </source>
</evidence>
<evidence type="ECO:0000313" key="3">
    <source>
        <dbReference type="Proteomes" id="UP001596050"/>
    </source>
</evidence>
<organism evidence="2 3">
    <name type="scientific">Massilia niabensis</name>
    <dbReference type="NCBI Taxonomy" id="544910"/>
    <lineage>
        <taxon>Bacteria</taxon>
        <taxon>Pseudomonadati</taxon>
        <taxon>Pseudomonadota</taxon>
        <taxon>Betaproteobacteria</taxon>
        <taxon>Burkholderiales</taxon>
        <taxon>Oxalobacteraceae</taxon>
        <taxon>Telluria group</taxon>
        <taxon>Massilia</taxon>
    </lineage>
</organism>
<dbReference type="EMBL" id="JBHSMU010000015">
    <property type="protein sequence ID" value="MFC5461132.1"/>
    <property type="molecule type" value="Genomic_DNA"/>
</dbReference>
<comment type="caution">
    <text evidence="2">The sequence shown here is derived from an EMBL/GenBank/DDBJ whole genome shotgun (WGS) entry which is preliminary data.</text>
</comment>
<protein>
    <submittedName>
        <fullName evidence="2">DUF1801 domain-containing protein</fullName>
    </submittedName>
</protein>
<dbReference type="RefSeq" id="WP_379784572.1">
    <property type="nucleotide sequence ID" value="NZ_JBHSMU010000015.1"/>
</dbReference>